<keyword evidence="1" id="KW-1133">Transmembrane helix</keyword>
<evidence type="ECO:0000256" key="1">
    <source>
        <dbReference type="SAM" id="Phobius"/>
    </source>
</evidence>
<dbReference type="EMBL" id="CP109527">
    <property type="protein sequence ID" value="WTY37688.1"/>
    <property type="molecule type" value="Genomic_DNA"/>
</dbReference>
<accession>A0ABZ1NCM1</accession>
<evidence type="ECO:0000313" key="3">
    <source>
        <dbReference type="Proteomes" id="UP001621418"/>
    </source>
</evidence>
<name>A0ABZ1NCM1_9NOCA</name>
<gene>
    <name evidence="2" type="ORF">OG308_07570</name>
</gene>
<proteinExistence type="predicted"/>
<feature type="transmembrane region" description="Helical" evidence="1">
    <location>
        <begin position="12"/>
        <end position="38"/>
    </location>
</feature>
<keyword evidence="3" id="KW-1185">Reference proteome</keyword>
<dbReference type="Proteomes" id="UP001621418">
    <property type="component" value="Chromosome"/>
</dbReference>
<reference evidence="2 3" key="1">
    <citation type="submission" date="2022-10" db="EMBL/GenBank/DDBJ databases">
        <title>The complete genomes of actinobacterial strains from the NBC collection.</title>
        <authorList>
            <person name="Joergensen T.S."/>
            <person name="Alvarez Arevalo M."/>
            <person name="Sterndorff E.B."/>
            <person name="Faurdal D."/>
            <person name="Vuksanovic O."/>
            <person name="Mourched A.-S."/>
            <person name="Charusanti P."/>
            <person name="Shaw S."/>
            <person name="Blin K."/>
            <person name="Weber T."/>
        </authorList>
    </citation>
    <scope>NUCLEOTIDE SEQUENCE [LARGE SCALE GENOMIC DNA]</scope>
    <source>
        <strain evidence="2 3">NBC_01413</strain>
    </source>
</reference>
<dbReference type="RefSeq" id="WP_328659133.1">
    <property type="nucleotide sequence ID" value="NZ_CP108014.1"/>
</dbReference>
<protein>
    <submittedName>
        <fullName evidence="2">Uncharacterized protein</fullName>
    </submittedName>
</protein>
<feature type="transmembrane region" description="Helical" evidence="1">
    <location>
        <begin position="50"/>
        <end position="74"/>
    </location>
</feature>
<sequence>MRSLVDVRLDSVELVTGGLLSIAAALAMIGPLVAALLIRRSGAGRTDAMATVPLILLALAVTLALAAGFTMFAVARRRRGSETDGA</sequence>
<evidence type="ECO:0000313" key="2">
    <source>
        <dbReference type="EMBL" id="WTY37688.1"/>
    </source>
</evidence>
<keyword evidence="1" id="KW-0812">Transmembrane</keyword>
<organism evidence="2 3">
    <name type="scientific">Nocardia salmonicida</name>
    <dbReference type="NCBI Taxonomy" id="53431"/>
    <lineage>
        <taxon>Bacteria</taxon>
        <taxon>Bacillati</taxon>
        <taxon>Actinomycetota</taxon>
        <taxon>Actinomycetes</taxon>
        <taxon>Mycobacteriales</taxon>
        <taxon>Nocardiaceae</taxon>
        <taxon>Nocardia</taxon>
    </lineage>
</organism>
<dbReference type="GeneID" id="91380833"/>
<keyword evidence="1" id="KW-0472">Membrane</keyword>